<dbReference type="RefSeq" id="XP_013401115.1">
    <property type="nucleotide sequence ID" value="XM_013545661.1"/>
</dbReference>
<evidence type="ECO:0000313" key="10">
    <source>
        <dbReference type="RefSeq" id="XP_013401115.1"/>
    </source>
</evidence>
<reference evidence="10" key="1">
    <citation type="submission" date="2025-08" db="UniProtKB">
        <authorList>
            <consortium name="RefSeq"/>
        </authorList>
    </citation>
    <scope>IDENTIFICATION</scope>
    <source>
        <tissue evidence="10">Gonads</tissue>
    </source>
</reference>
<dbReference type="InterPro" id="IPR050525">
    <property type="entry name" value="ECM_Assembly_Org"/>
</dbReference>
<protein>
    <submittedName>
        <fullName evidence="10">Collagen alpha-1(XIV) chain isoform X1</fullName>
    </submittedName>
</protein>
<comment type="subcellular location">
    <subcellularLocation>
        <location evidence="1">Secreted</location>
    </subcellularLocation>
</comment>
<evidence type="ECO:0000259" key="8">
    <source>
        <dbReference type="PROSITE" id="PS50234"/>
    </source>
</evidence>
<dbReference type="SMART" id="SM00034">
    <property type="entry name" value="CLECT"/>
    <property type="match status" value="1"/>
</dbReference>
<dbReference type="Gene3D" id="3.40.50.410">
    <property type="entry name" value="von Willebrand factor, type A domain"/>
    <property type="match status" value="1"/>
</dbReference>
<proteinExistence type="predicted"/>
<dbReference type="CDD" id="cd00037">
    <property type="entry name" value="CLECT"/>
    <property type="match status" value="1"/>
</dbReference>
<keyword evidence="4" id="KW-0677">Repeat</keyword>
<keyword evidence="9" id="KW-1185">Reference proteome</keyword>
<name>A0A1S3ISC9_LINAN</name>
<gene>
    <name evidence="10" type="primary">LOC106166998</name>
</gene>
<keyword evidence="10" id="KW-0176">Collagen</keyword>
<keyword evidence="2" id="KW-0964">Secreted</keyword>
<accession>A0A1S3ISC9</accession>
<evidence type="ECO:0000313" key="9">
    <source>
        <dbReference type="Proteomes" id="UP000085678"/>
    </source>
</evidence>
<dbReference type="SUPFAM" id="SSF56436">
    <property type="entry name" value="C-type lectin-like"/>
    <property type="match status" value="1"/>
</dbReference>
<dbReference type="SMART" id="SM00327">
    <property type="entry name" value="VWA"/>
    <property type="match status" value="1"/>
</dbReference>
<dbReference type="GO" id="GO:0005576">
    <property type="term" value="C:extracellular region"/>
    <property type="evidence" value="ECO:0007669"/>
    <property type="project" value="UniProtKB-SubCell"/>
</dbReference>
<dbReference type="InterPro" id="IPR002035">
    <property type="entry name" value="VWF_A"/>
</dbReference>
<evidence type="ECO:0000256" key="4">
    <source>
        <dbReference type="ARBA" id="ARBA00022737"/>
    </source>
</evidence>
<dbReference type="Gene3D" id="3.10.100.10">
    <property type="entry name" value="Mannose-Binding Protein A, subunit A"/>
    <property type="match status" value="1"/>
</dbReference>
<feature type="domain" description="C-type lectin" evidence="7">
    <location>
        <begin position="232"/>
        <end position="353"/>
    </location>
</feature>
<dbReference type="PROSITE" id="PS50041">
    <property type="entry name" value="C_TYPE_LECTIN_2"/>
    <property type="match status" value="1"/>
</dbReference>
<evidence type="ECO:0000256" key="5">
    <source>
        <dbReference type="ARBA" id="ARBA00023180"/>
    </source>
</evidence>
<dbReference type="KEGG" id="lak:106166998"/>
<dbReference type="FunFam" id="3.40.50.410:FF:000004">
    <property type="entry name" value="collagen alpha-6(VI) chain"/>
    <property type="match status" value="1"/>
</dbReference>
<evidence type="ECO:0000256" key="6">
    <source>
        <dbReference type="SAM" id="SignalP"/>
    </source>
</evidence>
<dbReference type="AlphaFoldDB" id="A0A1S3ISC9"/>
<dbReference type="OrthoDB" id="10256829at2759"/>
<dbReference type="CDD" id="cd01450">
    <property type="entry name" value="vWFA_subfamily_ECM"/>
    <property type="match status" value="1"/>
</dbReference>
<feature type="signal peptide" evidence="6">
    <location>
        <begin position="1"/>
        <end position="19"/>
    </location>
</feature>
<dbReference type="PROSITE" id="PS50234">
    <property type="entry name" value="VWFA"/>
    <property type="match status" value="1"/>
</dbReference>
<dbReference type="InterPro" id="IPR016186">
    <property type="entry name" value="C-type_lectin-like/link_sf"/>
</dbReference>
<dbReference type="InterPro" id="IPR016187">
    <property type="entry name" value="CTDL_fold"/>
</dbReference>
<dbReference type="SUPFAM" id="SSF53300">
    <property type="entry name" value="vWA-like"/>
    <property type="match status" value="1"/>
</dbReference>
<dbReference type="Proteomes" id="UP000085678">
    <property type="component" value="Unplaced"/>
</dbReference>
<dbReference type="InterPro" id="IPR001304">
    <property type="entry name" value="C-type_lectin-like"/>
</dbReference>
<keyword evidence="5" id="KW-0325">Glycoprotein</keyword>
<dbReference type="PANTHER" id="PTHR24020:SF84">
    <property type="entry name" value="VWFA DOMAIN-CONTAINING PROTEIN"/>
    <property type="match status" value="1"/>
</dbReference>
<dbReference type="InParanoid" id="A0A1S3ISC9"/>
<dbReference type="GO" id="GO:0005581">
    <property type="term" value="C:collagen trimer"/>
    <property type="evidence" value="ECO:0007669"/>
    <property type="project" value="UniProtKB-KW"/>
</dbReference>
<evidence type="ECO:0000256" key="1">
    <source>
        <dbReference type="ARBA" id="ARBA00004613"/>
    </source>
</evidence>
<organism evidence="9 10">
    <name type="scientific">Lingula anatina</name>
    <name type="common">Brachiopod</name>
    <name type="synonym">Lingula unguis</name>
    <dbReference type="NCBI Taxonomy" id="7574"/>
    <lineage>
        <taxon>Eukaryota</taxon>
        <taxon>Metazoa</taxon>
        <taxon>Spiralia</taxon>
        <taxon>Lophotrochozoa</taxon>
        <taxon>Brachiopoda</taxon>
        <taxon>Linguliformea</taxon>
        <taxon>Lingulata</taxon>
        <taxon>Lingulida</taxon>
        <taxon>Linguloidea</taxon>
        <taxon>Lingulidae</taxon>
        <taxon>Lingula</taxon>
    </lineage>
</organism>
<sequence>MAGNMRIIVFYSLVALSFGKDMISSLPAKRAKGCSIEGDIAFVVDSSGSIGQNNWKTQLRFIEELVRGFVVGPNDVHIALITYSTGYKVEFHLKEYETKEEVLARIRDVNYTGGSTETHKGIRMMRVGIFNPRNPQGPRTGIPHVGIVVTDGFSDNPNATVKQARLAKTENIIMFAVGIGSETRFEELIDIATRPKEQHVFHVGDFDALASIQEVILQEICNALCPNNWTARGGKCYYVSSTALSYAEAGQRCVDLHYSATLATAKTKIEYKTITKMIYTKTGYNFSYYIGLDNERSGGADFIFADNSTSVLYSEWISEVPSGQRQGCVMLDKTHSFMWDVTECSVSLPFVCEIDKTRRT</sequence>
<dbReference type="GeneID" id="106166998"/>
<dbReference type="Pfam" id="PF00059">
    <property type="entry name" value="Lectin_C"/>
    <property type="match status" value="1"/>
</dbReference>
<evidence type="ECO:0000256" key="2">
    <source>
        <dbReference type="ARBA" id="ARBA00022525"/>
    </source>
</evidence>
<dbReference type="PRINTS" id="PR00453">
    <property type="entry name" value="VWFADOMAIN"/>
</dbReference>
<feature type="domain" description="VWFA" evidence="8">
    <location>
        <begin position="39"/>
        <end position="220"/>
    </location>
</feature>
<dbReference type="Pfam" id="PF00092">
    <property type="entry name" value="VWA"/>
    <property type="match status" value="1"/>
</dbReference>
<dbReference type="PANTHER" id="PTHR24020">
    <property type="entry name" value="COLLAGEN ALPHA"/>
    <property type="match status" value="1"/>
</dbReference>
<dbReference type="InterPro" id="IPR036465">
    <property type="entry name" value="vWFA_dom_sf"/>
</dbReference>
<evidence type="ECO:0000256" key="3">
    <source>
        <dbReference type="ARBA" id="ARBA00022729"/>
    </source>
</evidence>
<keyword evidence="3 6" id="KW-0732">Signal</keyword>
<feature type="chain" id="PRO_5010324443" evidence="6">
    <location>
        <begin position="20"/>
        <end position="360"/>
    </location>
</feature>
<evidence type="ECO:0000259" key="7">
    <source>
        <dbReference type="PROSITE" id="PS50041"/>
    </source>
</evidence>